<dbReference type="KEGG" id="samy:DB32_006118"/>
<keyword evidence="3" id="KW-1185">Reference proteome</keyword>
<evidence type="ECO:0000313" key="3">
    <source>
        <dbReference type="Proteomes" id="UP000034883"/>
    </source>
</evidence>
<evidence type="ECO:0000313" key="2">
    <source>
        <dbReference type="EMBL" id="AKF08969.1"/>
    </source>
</evidence>
<reference evidence="2 3" key="1">
    <citation type="submission" date="2015-03" db="EMBL/GenBank/DDBJ databases">
        <title>Genome assembly of Sandaracinus amylolyticus DSM 53668.</title>
        <authorList>
            <person name="Sharma G."/>
            <person name="Subramanian S."/>
        </authorList>
    </citation>
    <scope>NUCLEOTIDE SEQUENCE [LARGE SCALE GENOMIC DNA]</scope>
    <source>
        <strain evidence="2 3">DSM 53668</strain>
    </source>
</reference>
<protein>
    <submittedName>
        <fullName evidence="2">Uncharacterized protein</fullName>
    </submittedName>
</protein>
<proteinExistence type="predicted"/>
<organism evidence="2 3">
    <name type="scientific">Sandaracinus amylolyticus</name>
    <dbReference type="NCBI Taxonomy" id="927083"/>
    <lineage>
        <taxon>Bacteria</taxon>
        <taxon>Pseudomonadati</taxon>
        <taxon>Myxococcota</taxon>
        <taxon>Polyangia</taxon>
        <taxon>Polyangiales</taxon>
        <taxon>Sandaracinaceae</taxon>
        <taxon>Sandaracinus</taxon>
    </lineage>
</organism>
<dbReference type="Proteomes" id="UP000034883">
    <property type="component" value="Chromosome"/>
</dbReference>
<dbReference type="AlphaFoldDB" id="A0A0F6SGM8"/>
<sequence>MTASPGLVTVRPRRDGARHAADRTVAAGLRYLHLVGREGPTEEGGAS</sequence>
<feature type="region of interest" description="Disordered" evidence="1">
    <location>
        <begin position="1"/>
        <end position="20"/>
    </location>
</feature>
<name>A0A0F6SGM8_9BACT</name>
<accession>A0A0F6SGM8</accession>
<gene>
    <name evidence="2" type="ORF">DB32_006118</name>
</gene>
<evidence type="ECO:0000256" key="1">
    <source>
        <dbReference type="SAM" id="MobiDB-lite"/>
    </source>
</evidence>
<dbReference type="EMBL" id="CP011125">
    <property type="protein sequence ID" value="AKF08969.1"/>
    <property type="molecule type" value="Genomic_DNA"/>
</dbReference>
<dbReference type="STRING" id="927083.DB32_006118"/>